<sequence>MSMFHFHCPGCAAPMAVADAERVGKLCGRCEAARTWESLPPGIQETIDTAVRRGNMPGLFAMREALPSFGIPQAMDLLMFRHAALGLDGSV</sequence>
<evidence type="ECO:0000313" key="2">
    <source>
        <dbReference type="Proteomes" id="UP000590749"/>
    </source>
</evidence>
<evidence type="ECO:0000313" key="1">
    <source>
        <dbReference type="EMBL" id="MBB3096080.1"/>
    </source>
</evidence>
<keyword evidence="2" id="KW-1185">Reference proteome</keyword>
<proteinExistence type="predicted"/>
<dbReference type="Proteomes" id="UP000590749">
    <property type="component" value="Unassembled WGS sequence"/>
</dbReference>
<organism evidence="1 2">
    <name type="scientific">Actinoplanes campanulatus</name>
    <dbReference type="NCBI Taxonomy" id="113559"/>
    <lineage>
        <taxon>Bacteria</taxon>
        <taxon>Bacillati</taxon>
        <taxon>Actinomycetota</taxon>
        <taxon>Actinomycetes</taxon>
        <taxon>Micromonosporales</taxon>
        <taxon>Micromonosporaceae</taxon>
        <taxon>Actinoplanes</taxon>
    </lineage>
</organism>
<comment type="caution">
    <text evidence="1">The sequence shown here is derived from an EMBL/GenBank/DDBJ whole genome shotgun (WGS) entry which is preliminary data.</text>
</comment>
<reference evidence="1 2" key="1">
    <citation type="submission" date="2020-08" db="EMBL/GenBank/DDBJ databases">
        <title>Genomic Encyclopedia of Type Strains, Phase III (KMG-III): the genomes of soil and plant-associated and newly described type strains.</title>
        <authorList>
            <person name="Whitman W."/>
        </authorList>
    </citation>
    <scope>NUCLEOTIDE SEQUENCE [LARGE SCALE GENOMIC DNA]</scope>
    <source>
        <strain evidence="1 2">CECT 3287</strain>
    </source>
</reference>
<name>A0A7W5AHC7_9ACTN</name>
<dbReference type="RefSeq" id="WP_183221301.1">
    <property type="nucleotide sequence ID" value="NZ_BOME01000029.1"/>
</dbReference>
<dbReference type="AlphaFoldDB" id="A0A7W5AHC7"/>
<accession>A0A7W5AHC7</accession>
<gene>
    <name evidence="1" type="ORF">FHR83_003750</name>
</gene>
<protein>
    <submittedName>
        <fullName evidence="1">Uncharacterized protein</fullName>
    </submittedName>
</protein>
<dbReference type="EMBL" id="JACHXF010000007">
    <property type="protein sequence ID" value="MBB3096080.1"/>
    <property type="molecule type" value="Genomic_DNA"/>
</dbReference>